<organism evidence="1">
    <name type="scientific">Tanacetum cinerariifolium</name>
    <name type="common">Dalmatian daisy</name>
    <name type="synonym">Chrysanthemum cinerariifolium</name>
    <dbReference type="NCBI Taxonomy" id="118510"/>
    <lineage>
        <taxon>Eukaryota</taxon>
        <taxon>Viridiplantae</taxon>
        <taxon>Streptophyta</taxon>
        <taxon>Embryophyta</taxon>
        <taxon>Tracheophyta</taxon>
        <taxon>Spermatophyta</taxon>
        <taxon>Magnoliopsida</taxon>
        <taxon>eudicotyledons</taxon>
        <taxon>Gunneridae</taxon>
        <taxon>Pentapetalae</taxon>
        <taxon>asterids</taxon>
        <taxon>campanulids</taxon>
        <taxon>Asterales</taxon>
        <taxon>Asteraceae</taxon>
        <taxon>Asteroideae</taxon>
        <taxon>Anthemideae</taxon>
        <taxon>Anthemidinae</taxon>
        <taxon>Tanacetum</taxon>
    </lineage>
</organism>
<name>A0A6L2KLW1_TANCI</name>
<dbReference type="EMBL" id="BKCJ010002641">
    <property type="protein sequence ID" value="GEU49949.1"/>
    <property type="molecule type" value="Genomic_DNA"/>
</dbReference>
<accession>A0A6L2KLW1</accession>
<evidence type="ECO:0000313" key="1">
    <source>
        <dbReference type="EMBL" id="GEU49949.1"/>
    </source>
</evidence>
<reference evidence="1" key="1">
    <citation type="journal article" date="2019" name="Sci. Rep.">
        <title>Draft genome of Tanacetum cinerariifolium, the natural source of mosquito coil.</title>
        <authorList>
            <person name="Yamashiro T."/>
            <person name="Shiraishi A."/>
            <person name="Satake H."/>
            <person name="Nakayama K."/>
        </authorList>
    </citation>
    <scope>NUCLEOTIDE SEQUENCE</scope>
</reference>
<sequence>MSQINSECLFFNDTDDETKVNSLLSGFLIDTALVIQASTPTIQKYQRSHMVRDRYGAHDHLVLAYFAKKPFYNAYLFRKRFRMNRSLFTRIVRDLSANCPYFQEGCDAVEKAGISALVKCTFAIRQLAYDAVLDSLDEYLQIGEKTSRDCLMHFCNGVIELYGEEYLHRPTQTDVELYAFHENKHGFPGMIGCIDYIKWSWAQCPQAYRAQFSRGDSWSEPFILLEVVASQDLWIWHAFFGVAGSNNDVNVLRQSPVLNDLKVGKAPEVPFVANDVTYKWGYYLTDGIYPGWAVLMKSISQPGSNDVKRIRYKQAHEAARKDVERAFGVLKK</sequence>
<dbReference type="AlphaFoldDB" id="A0A6L2KLW1"/>
<evidence type="ECO:0008006" key="2">
    <source>
        <dbReference type="Google" id="ProtNLM"/>
    </source>
</evidence>
<dbReference type="Pfam" id="PF04827">
    <property type="entry name" value="Plant_tran"/>
    <property type="match status" value="1"/>
</dbReference>
<protein>
    <recommendedName>
        <fullName evidence="2">Protein ALP1-like</fullName>
    </recommendedName>
</protein>
<dbReference type="InterPro" id="IPR006912">
    <property type="entry name" value="Harbinger_derived_prot"/>
</dbReference>
<proteinExistence type="predicted"/>
<gene>
    <name evidence="1" type="ORF">Tci_021927</name>
</gene>
<dbReference type="PANTHER" id="PTHR47150">
    <property type="entry name" value="OS12G0169200 PROTEIN"/>
    <property type="match status" value="1"/>
</dbReference>
<comment type="caution">
    <text evidence="1">The sequence shown here is derived from an EMBL/GenBank/DDBJ whole genome shotgun (WGS) entry which is preliminary data.</text>
</comment>
<dbReference type="PANTHER" id="PTHR47150:SF4">
    <property type="entry name" value="HARBINGER TRANSPOSASE-DERIVED PROTEIN-RELATED"/>
    <property type="match status" value="1"/>
</dbReference>